<accession>A0A6J6A179</accession>
<feature type="domain" description="Lipoyl-binding" evidence="1">
    <location>
        <begin position="1"/>
        <end position="35"/>
    </location>
</feature>
<evidence type="ECO:0000313" key="2">
    <source>
        <dbReference type="EMBL" id="CAB4346790.1"/>
    </source>
</evidence>
<organism evidence="2">
    <name type="scientific">freshwater metagenome</name>
    <dbReference type="NCBI Taxonomy" id="449393"/>
    <lineage>
        <taxon>unclassified sequences</taxon>
        <taxon>metagenomes</taxon>
        <taxon>ecological metagenomes</taxon>
    </lineage>
</organism>
<reference evidence="2" key="1">
    <citation type="submission" date="2020-05" db="EMBL/GenBank/DDBJ databases">
        <authorList>
            <person name="Chiriac C."/>
            <person name="Salcher M."/>
            <person name="Ghai R."/>
            <person name="Kavagutti S V."/>
        </authorList>
    </citation>
    <scope>NUCLEOTIDE SEQUENCE</scope>
</reference>
<dbReference type="AlphaFoldDB" id="A0A6J6A179"/>
<name>A0A6J6A179_9ZZZZ</name>
<sequence length="36" mass="3704">MKMENNITADKAGTVKEIKVAVGDSVGSGDVVVVIE</sequence>
<dbReference type="Pfam" id="PF00364">
    <property type="entry name" value="Biotin_lipoyl"/>
    <property type="match status" value="1"/>
</dbReference>
<dbReference type="InterPro" id="IPR011053">
    <property type="entry name" value="Single_hybrid_motif"/>
</dbReference>
<dbReference type="EMBL" id="CAEZVC010000071">
    <property type="protein sequence ID" value="CAB4625818.1"/>
    <property type="molecule type" value="Genomic_DNA"/>
</dbReference>
<dbReference type="Gene3D" id="2.40.50.100">
    <property type="match status" value="1"/>
</dbReference>
<evidence type="ECO:0000259" key="1">
    <source>
        <dbReference type="Pfam" id="PF00364"/>
    </source>
</evidence>
<proteinExistence type="predicted"/>
<protein>
    <submittedName>
        <fullName evidence="2">Unannotated protein</fullName>
    </submittedName>
</protein>
<dbReference type="EMBL" id="CAESAL010000127">
    <property type="protein sequence ID" value="CAB4346790.1"/>
    <property type="molecule type" value="Genomic_DNA"/>
</dbReference>
<evidence type="ECO:0000313" key="3">
    <source>
        <dbReference type="EMBL" id="CAB4625818.1"/>
    </source>
</evidence>
<dbReference type="InterPro" id="IPR000089">
    <property type="entry name" value="Biotin_lipoyl"/>
</dbReference>
<dbReference type="SUPFAM" id="SSF51230">
    <property type="entry name" value="Single hybrid motif"/>
    <property type="match status" value="1"/>
</dbReference>
<gene>
    <name evidence="3" type="ORF">UFOPK1906_01165</name>
    <name evidence="2" type="ORF">UFOPK3331_01990</name>
</gene>